<keyword evidence="1" id="KW-1133">Transmembrane helix</keyword>
<protein>
    <recommendedName>
        <fullName evidence="5">Lipoprotein</fullName>
    </recommendedName>
</protein>
<keyword evidence="1" id="KW-0472">Membrane</keyword>
<feature type="chain" id="PRO_5022806626" description="Lipoprotein" evidence="2">
    <location>
        <begin position="27"/>
        <end position="253"/>
    </location>
</feature>
<dbReference type="EMBL" id="VRYZ01000011">
    <property type="protein sequence ID" value="TXS89021.1"/>
    <property type="molecule type" value="Genomic_DNA"/>
</dbReference>
<comment type="caution">
    <text evidence="3">The sequence shown here is derived from an EMBL/GenBank/DDBJ whole genome shotgun (WGS) entry which is preliminary data.</text>
</comment>
<proteinExistence type="predicted"/>
<evidence type="ECO:0008006" key="5">
    <source>
        <dbReference type="Google" id="ProtNLM"/>
    </source>
</evidence>
<evidence type="ECO:0000256" key="1">
    <source>
        <dbReference type="SAM" id="Phobius"/>
    </source>
</evidence>
<organism evidence="3 4">
    <name type="scientific">Parahaliea aestuarii</name>
    <dbReference type="NCBI Taxonomy" id="1852021"/>
    <lineage>
        <taxon>Bacteria</taxon>
        <taxon>Pseudomonadati</taxon>
        <taxon>Pseudomonadota</taxon>
        <taxon>Gammaproteobacteria</taxon>
        <taxon>Cellvibrionales</taxon>
        <taxon>Halieaceae</taxon>
        <taxon>Parahaliea</taxon>
    </lineage>
</organism>
<reference evidence="3 4" key="1">
    <citation type="submission" date="2019-08" db="EMBL/GenBank/DDBJ databases">
        <title>Parahaliea maris sp. nov., isolated from the surface seawater.</title>
        <authorList>
            <person name="Liu Y."/>
        </authorList>
    </citation>
    <scope>NUCLEOTIDE SEQUENCE [LARGE SCALE GENOMIC DNA]</scope>
    <source>
        <strain evidence="3 4">S2-26</strain>
    </source>
</reference>
<dbReference type="Proteomes" id="UP000321933">
    <property type="component" value="Unassembled WGS sequence"/>
</dbReference>
<evidence type="ECO:0000313" key="3">
    <source>
        <dbReference type="EMBL" id="TXS89021.1"/>
    </source>
</evidence>
<keyword evidence="4" id="KW-1185">Reference proteome</keyword>
<dbReference type="RefSeq" id="WP_148065974.1">
    <property type="nucleotide sequence ID" value="NZ_VRYZ01000011.1"/>
</dbReference>
<keyword evidence="2" id="KW-0732">Signal</keyword>
<evidence type="ECO:0000256" key="2">
    <source>
        <dbReference type="SAM" id="SignalP"/>
    </source>
</evidence>
<name>A0A5C8ZNT0_9GAMM</name>
<feature type="signal peptide" evidence="2">
    <location>
        <begin position="1"/>
        <end position="26"/>
    </location>
</feature>
<sequence>MITPRVPSLLCIVLLAATLLSGCASAGYRDNPLALKPGDVPAADLARYKLIEVGDTFDDAVATTNNYAALYYMTADAIDGITYYSSEVEFYSTAIAAIGGALGSADVAIAATAIAAGTSVWEKRYKRPLRSASYRVAASEMACFHFKLLEIKADANNPGDAAATAIIKKQVNDSRFRLSQRNINLRPIVPDMTALQNAFRAEGNAEKDMSDGQKAGFAATAQAILQKDLLITRLQTCVVPETGASTGPAGPAK</sequence>
<gene>
    <name evidence="3" type="ORF">FVW59_19035</name>
</gene>
<evidence type="ECO:0000313" key="4">
    <source>
        <dbReference type="Proteomes" id="UP000321933"/>
    </source>
</evidence>
<feature type="transmembrane region" description="Helical" evidence="1">
    <location>
        <begin position="94"/>
        <end position="121"/>
    </location>
</feature>
<keyword evidence="1" id="KW-0812">Transmembrane</keyword>
<dbReference type="AlphaFoldDB" id="A0A5C8ZNT0"/>
<accession>A0A5C8ZNT0</accession>
<dbReference type="PROSITE" id="PS51257">
    <property type="entry name" value="PROKAR_LIPOPROTEIN"/>
    <property type="match status" value="1"/>
</dbReference>